<dbReference type="EMBL" id="FQVG01000007">
    <property type="protein sequence ID" value="SHE54451.1"/>
    <property type="molecule type" value="Genomic_DNA"/>
</dbReference>
<proteinExistence type="predicted"/>
<evidence type="ECO:0000313" key="1">
    <source>
        <dbReference type="EMBL" id="SHE54451.1"/>
    </source>
</evidence>
<keyword evidence="2" id="KW-1185">Reference proteome</keyword>
<dbReference type="Proteomes" id="UP000184423">
    <property type="component" value="Unassembled WGS sequence"/>
</dbReference>
<evidence type="ECO:0000313" key="2">
    <source>
        <dbReference type="Proteomes" id="UP000184423"/>
    </source>
</evidence>
<sequence>MFNFLTEEDVKNEINSYQLIVNYIKENFKDGEDYGKIAEYPKPSLLKSGAEKLCSLLNFSVQVEILEKVEDFKEGIFHYVCKCTLKNSLGRTVSEGLGSCNSRESKFLNQNPYGVANTVLKLSKKRALVDAILTATRTSGMFTQDIEELDEIINTNIKVNLATASQKAFIAKLAKDKGMSETQLMDFTKKVTGKEKSKDWTKDDAAKIIKTLKNK</sequence>
<dbReference type="AlphaFoldDB" id="A0A1M4UC63"/>
<name>A0A1M4UC63_9CLOT</name>
<accession>A0A1M4UC63</accession>
<organism evidence="1 2">
    <name type="scientific">Caloramator proteoclasticus DSM 10124</name>
    <dbReference type="NCBI Taxonomy" id="1121262"/>
    <lineage>
        <taxon>Bacteria</taxon>
        <taxon>Bacillati</taxon>
        <taxon>Bacillota</taxon>
        <taxon>Clostridia</taxon>
        <taxon>Eubacteriales</taxon>
        <taxon>Clostridiaceae</taxon>
        <taxon>Caloramator</taxon>
    </lineage>
</organism>
<gene>
    <name evidence="1" type="ORF">SAMN02746091_00616</name>
</gene>
<reference evidence="2" key="1">
    <citation type="submission" date="2016-11" db="EMBL/GenBank/DDBJ databases">
        <authorList>
            <person name="Varghese N."/>
            <person name="Submissions S."/>
        </authorList>
    </citation>
    <scope>NUCLEOTIDE SEQUENCE [LARGE SCALE GENOMIC DNA]</scope>
    <source>
        <strain evidence="2">DSM 10124</strain>
    </source>
</reference>
<protein>
    <submittedName>
        <fullName evidence="1">Uncharacterized protein</fullName>
    </submittedName>
</protein>